<feature type="compositionally biased region" description="Basic and acidic residues" evidence="1">
    <location>
        <begin position="269"/>
        <end position="285"/>
    </location>
</feature>
<sequence>MKRWQDRGEVEDSDEGDFAFSNGSQSQSPERARKRARIEDGSDKKPTEVTDARSITGVGDIGFADDEDAAKLWLQPKPTITYARKTNQPPPAGVVESAKSGGTQVRCVEAVRVVVPTGSDILQESGATNDLSDSPPESEDELPNLSQRIGGGSDKRPQTPLDKVPDIASARSSPLSELDGSPLQPDVFTFGGVVSTVVSGPAPHPHQIDCDDDAAIIAQIQATDPVAAVTAGRTLRTRKEKQLHPYAWEMTLYQQQLKQRGIKPVRFATADRRAPETQDRSHSGDESESQEQLGGSGRSPIRPSPELGADVPFPARPDARAEGIGSSLASSASSGDDDFPDIDAVLGRNVQGITYDGRKRRKILHAQGGSRPDKLTASVPAERGASGDANEYSIPPSPPSTSSDSARQQEPQIDPARFRTLPSGFRLPIGTTPAPLPTPQVSSGVRPAHAAFDSTRSRSSSPPVRSRISTLEDVRPQPISIDSGTESDGEAAEDLSSEPDLEDRRLRRVQKRIRGVLPASWLKIDLQSRQRQAPPSPSRPRTLTTASPPPTVRPERGVAQRVIRTASTPSRNVLDLASADGSQSDIEQHTHAGPPLSRPDLSLDKVLSFGGDVDDDRMEVDWVDPMVAGTSGPRRALNKGKRRQPRITDAFRNAGSRGGVDLGEERLGLQHRAGTSMSKRQGPRRVTGRAPPKSRAYSSAPRLSLLDAPMYSKAPVHATPQFLRVAQRQARTRADRGRHSPSNKVIRLATRDDTDDATAVLTAWREGTIMPRASPDQHSSSRQVRLRASSPANLVGDHCNVEALTHLVRPRQPLAEIANLQQQLLPPPLREEECLGHSRPEPHAVHRHPQVRQTLFEPTVIRPIADPGELRTLGLSVHVVTNSKTNAVIQQRKRNEVAPQSARYRGAQLESLERTYDIEHRAAAFERRMNCLTESIARPMHGALSRPWQLDRFLDRQHVASAKRRSNLGPERVLQQAVEGNEQENARPAVLARRPRKRPPQHINTETRQYRQPSEPLPDLSTENFPSITPTSTEGPALHGFGPFGARYATDFDIQPLPLGTFFHESTFIGSGDFAACLKLTERDFTSITGTIRVHVAGDVLGWGPWSEEVAAGLDRVSTAILDALQTLSEPGVNAPHEEQLAVVTANIDHMLRSVVRYCSKCLTFSDLVDRRSCIQHLQRLVESLLEIDFDVQLGVNIHRRLRTRTRQYALVIATQTTLLSRHDVIGADAKQRSEALATCAAQTLARHLLPHAFDELRQFYDDNQQSAKREAGIRDDDTPVSSIVILKCCTRVLEVSRAHFWRLLEEAWQLDLGNIDNFLALDRAWYELFTLLPMMEVDAAGMGRPGSRLYDTTHDWSLPKALTERVLQLYPATSVASAASLNDYVRATLTRSFWLVARWGWSKCEAMLGTIFDFYAQRRLAQLDREELRGSPKFLDDLENLPSLVAQPEDRSFTIFLKILATGLLNMHKFSEYSDKKIGGIAWRFIPNHGRTYPKEADVKQSDMDALRNHHDLLCTLYYSSPPGHRLRVELVQYLVNHSNSHREACRLNVRAWANIISFQASTSEPLDALQPLTAWFRDLLHTTMAQFRLAKTEAERDFATAKAQAQSGSGISDGLLTSIIAANQRSITATLVEILAGLKRALLASKSLSTAIALVEGCAFWKAFVPFDTAEKRLVPALSEAVEAIKAALSAQRRLAITIESQSTSEESQDYGDSSALQELVTNDGAHPTAYKATISECLHGPVSELISSLFGADVALEDMMLEKVVDAWILVAKENIRCTDRAWSSLIDTYSPDSWHHLRDTEQRRKFTPYFLARVVEAASGEESDVMTGAVTALLTCLVEREAMLKYQHLLLAALLNNVSNEPLMINLPFRRDKRTDVYVVNLTDLRERRLAVLSSILSNARDGLEEIMRKRPQMLQQSRRRYADMLRTLMQAMKSNYQELQGTTHYGQSADPALQGSYVTFVQEVVSFLQQYATDIYRVDPFFTDSAAFPLPAADPMYVVGRLRSYVPKLADGKIRKQLAVFVHSVSERAAMDGHQDYLVGQLRTAMDGVLERGDPSAPTMRHVLLTAVFPAYVEAALSTACSWILALPILQVSGTVVRDLLYQVDLESNASVNTVIETLLATAKSLLEPLRHSLAHPGLLSLPHVQKVLRLIYDAAGGILTVCEYMVRLGHAVNSILGALSELDRDAEEVARRLQGTYEEAWEETQKPSLAPVESWSDTRAFAQSQLHDALANDWHAYDGVYTIRRSTISREVVVPLSDGDEEEHSLLAAMKRFRGSFAAIMTARQARVRRHVYLAALSSLAAYALHSSHVYSLPIPDIICALTLALPPLAGIVLETVLSLHNTLAQKGHVQTSRLFQITLTAFCIFETVLATLAGTHIAPPGSLDCALRERWTELFKAKDGEKIARIQDGFQCCGLRSVRDMAFPFPDAGHGSEACVVRYERGTACMDAWREEERKVAIMLLVVPLAVFVWKVAILLSPSSSSAFLPSAIRLPGEDGAGGSRSRGAIEYHDVEESAEEGEADSVRAEVNRLNKDSSVATYVESGRAKAKNGLWQDHANWRESQ</sequence>
<protein>
    <submittedName>
        <fullName evidence="2">Uncharacterized protein</fullName>
    </submittedName>
</protein>
<evidence type="ECO:0000313" key="2">
    <source>
        <dbReference type="EMBL" id="KAK0994902.1"/>
    </source>
</evidence>
<accession>A0AAN6KQ48</accession>
<comment type="caution">
    <text evidence="2">The sequence shown here is derived from an EMBL/GenBank/DDBJ whole genome shotgun (WGS) entry which is preliminary data.</text>
</comment>
<keyword evidence="3" id="KW-1185">Reference proteome</keyword>
<feature type="region of interest" description="Disordered" evidence="1">
    <location>
        <begin position="269"/>
        <end position="504"/>
    </location>
</feature>
<feature type="region of interest" description="Disordered" evidence="1">
    <location>
        <begin position="1"/>
        <end position="53"/>
    </location>
</feature>
<feature type="compositionally biased region" description="Low complexity" evidence="1">
    <location>
        <begin position="527"/>
        <end position="546"/>
    </location>
</feature>
<proteinExistence type="predicted"/>
<feature type="compositionally biased region" description="Polar residues" evidence="1">
    <location>
        <begin position="120"/>
        <end position="132"/>
    </location>
</feature>
<feature type="region of interest" description="Disordered" evidence="1">
    <location>
        <begin position="977"/>
        <end position="1018"/>
    </location>
</feature>
<reference evidence="2" key="1">
    <citation type="submission" date="2023-06" db="EMBL/GenBank/DDBJ databases">
        <title>Black Yeasts Isolated from many extreme environments.</title>
        <authorList>
            <person name="Coleine C."/>
            <person name="Stajich J.E."/>
            <person name="Selbmann L."/>
        </authorList>
    </citation>
    <scope>NUCLEOTIDE SEQUENCE</scope>
    <source>
        <strain evidence="2">CCFEE 5200</strain>
    </source>
</reference>
<feature type="region of interest" description="Disordered" evidence="1">
    <location>
        <begin position="82"/>
        <end position="101"/>
    </location>
</feature>
<feature type="region of interest" description="Disordered" evidence="1">
    <location>
        <begin position="526"/>
        <end position="556"/>
    </location>
</feature>
<dbReference type="GO" id="GO:0035361">
    <property type="term" value="C:Cul8-RING ubiquitin ligase complex"/>
    <property type="evidence" value="ECO:0007669"/>
    <property type="project" value="TreeGrafter"/>
</dbReference>
<feature type="compositionally biased region" description="Basic and acidic residues" evidence="1">
    <location>
        <begin position="1"/>
        <end position="10"/>
    </location>
</feature>
<dbReference type="PANTHER" id="PTHR28122">
    <property type="entry name" value="E3 UBIQUITIN-PROTEIN LIGASE SUBSTRATE RECEPTOR MMS22"/>
    <property type="match status" value="1"/>
</dbReference>
<evidence type="ECO:0000313" key="3">
    <source>
        <dbReference type="Proteomes" id="UP001175353"/>
    </source>
</evidence>
<gene>
    <name evidence="2" type="ORF">LTR91_007509</name>
</gene>
<feature type="compositionally biased region" description="Low complexity" evidence="1">
    <location>
        <begin position="322"/>
        <end position="334"/>
    </location>
</feature>
<organism evidence="2 3">
    <name type="scientific">Friedmanniomyces endolithicus</name>
    <dbReference type="NCBI Taxonomy" id="329885"/>
    <lineage>
        <taxon>Eukaryota</taxon>
        <taxon>Fungi</taxon>
        <taxon>Dikarya</taxon>
        <taxon>Ascomycota</taxon>
        <taxon>Pezizomycotina</taxon>
        <taxon>Dothideomycetes</taxon>
        <taxon>Dothideomycetidae</taxon>
        <taxon>Mycosphaerellales</taxon>
        <taxon>Teratosphaeriaceae</taxon>
        <taxon>Friedmanniomyces</taxon>
    </lineage>
</organism>
<dbReference type="GO" id="GO:0000724">
    <property type="term" value="P:double-strand break repair via homologous recombination"/>
    <property type="evidence" value="ECO:0007669"/>
    <property type="project" value="TreeGrafter"/>
</dbReference>
<dbReference type="Proteomes" id="UP001175353">
    <property type="component" value="Unassembled WGS sequence"/>
</dbReference>
<feature type="compositionally biased region" description="Basic and acidic residues" evidence="1">
    <location>
        <begin position="37"/>
        <end position="51"/>
    </location>
</feature>
<feature type="compositionally biased region" description="Low complexity" evidence="1">
    <location>
        <begin position="457"/>
        <end position="469"/>
    </location>
</feature>
<dbReference type="GO" id="GO:0031297">
    <property type="term" value="P:replication fork processing"/>
    <property type="evidence" value="ECO:0007669"/>
    <property type="project" value="InterPro"/>
</dbReference>
<feature type="region of interest" description="Disordered" evidence="1">
    <location>
        <begin position="579"/>
        <end position="602"/>
    </location>
</feature>
<dbReference type="GO" id="GO:0005634">
    <property type="term" value="C:nucleus"/>
    <property type="evidence" value="ECO:0007669"/>
    <property type="project" value="InterPro"/>
</dbReference>
<dbReference type="InterPro" id="IPR019021">
    <property type="entry name" value="Mms22"/>
</dbReference>
<name>A0AAN6KQ48_9PEZI</name>
<dbReference type="PANTHER" id="PTHR28122:SF1">
    <property type="entry name" value="E3 UBIQUITIN-PROTEIN LIGASE SUBSTRATE RECEPTOR MMS22"/>
    <property type="match status" value="1"/>
</dbReference>
<feature type="compositionally biased region" description="Polar residues" evidence="1">
    <location>
        <begin position="1002"/>
        <end position="1012"/>
    </location>
</feature>
<dbReference type="Pfam" id="PF09462">
    <property type="entry name" value="Mus7"/>
    <property type="match status" value="1"/>
</dbReference>
<feature type="compositionally biased region" description="Acidic residues" evidence="1">
    <location>
        <begin position="485"/>
        <end position="501"/>
    </location>
</feature>
<feature type="region of interest" description="Disordered" evidence="1">
    <location>
        <begin position="673"/>
        <end position="698"/>
    </location>
</feature>
<feature type="region of interest" description="Disordered" evidence="1">
    <location>
        <begin position="118"/>
        <end position="166"/>
    </location>
</feature>
<evidence type="ECO:0000256" key="1">
    <source>
        <dbReference type="SAM" id="MobiDB-lite"/>
    </source>
</evidence>
<dbReference type="EMBL" id="JAUJLE010000054">
    <property type="protein sequence ID" value="KAK0994902.1"/>
    <property type="molecule type" value="Genomic_DNA"/>
</dbReference>